<dbReference type="Gene3D" id="3.40.50.720">
    <property type="entry name" value="NAD(P)-binding Rossmann-like Domain"/>
    <property type="match status" value="1"/>
</dbReference>
<evidence type="ECO:0000313" key="4">
    <source>
        <dbReference type="Proteomes" id="UP001148614"/>
    </source>
</evidence>
<gene>
    <name evidence="3" type="ORF">NPX13_g10808</name>
</gene>
<dbReference type="InterPro" id="IPR000683">
    <property type="entry name" value="Gfo/Idh/MocA-like_OxRdtase_N"/>
</dbReference>
<feature type="domain" description="Oxidoreductase putative C-terminal" evidence="2">
    <location>
        <begin position="231"/>
        <end position="372"/>
    </location>
</feature>
<dbReference type="InterPro" id="IPR036291">
    <property type="entry name" value="NAD(P)-bd_dom_sf"/>
</dbReference>
<dbReference type="PANTHER" id="PTHR43249">
    <property type="entry name" value="UDP-N-ACETYL-2-AMINO-2-DEOXY-D-GLUCURONATE OXIDASE"/>
    <property type="match status" value="1"/>
</dbReference>
<dbReference type="Pfam" id="PF01408">
    <property type="entry name" value="GFO_IDH_MocA"/>
    <property type="match status" value="1"/>
</dbReference>
<evidence type="ECO:0000313" key="3">
    <source>
        <dbReference type="EMBL" id="KAJ3553742.1"/>
    </source>
</evidence>
<dbReference type="InterPro" id="IPR052515">
    <property type="entry name" value="Gfo/Idh/MocA_Oxidoreductase"/>
</dbReference>
<proteinExistence type="predicted"/>
<accession>A0A9W8N419</accession>
<dbReference type="SUPFAM" id="SSF55347">
    <property type="entry name" value="Glyceraldehyde-3-phosphate dehydrogenase-like, C-terminal domain"/>
    <property type="match status" value="1"/>
</dbReference>
<comment type="caution">
    <text evidence="3">The sequence shown here is derived from an EMBL/GenBank/DDBJ whole genome shotgun (WGS) entry which is preliminary data.</text>
</comment>
<dbReference type="SUPFAM" id="SSF51735">
    <property type="entry name" value="NAD(P)-binding Rossmann-fold domains"/>
    <property type="match status" value="1"/>
</dbReference>
<dbReference type="Pfam" id="PF08635">
    <property type="entry name" value="ox_reductase_C"/>
    <property type="match status" value="1"/>
</dbReference>
<dbReference type="Gene3D" id="3.30.360.10">
    <property type="entry name" value="Dihydrodipicolinate Reductase, domain 2"/>
    <property type="match status" value="1"/>
</dbReference>
<dbReference type="GO" id="GO:0000166">
    <property type="term" value="F:nucleotide binding"/>
    <property type="evidence" value="ECO:0007669"/>
    <property type="project" value="InterPro"/>
</dbReference>
<evidence type="ECO:0000259" key="1">
    <source>
        <dbReference type="Pfam" id="PF01408"/>
    </source>
</evidence>
<dbReference type="AlphaFoldDB" id="A0A9W8N419"/>
<keyword evidence="4" id="KW-1185">Reference proteome</keyword>
<sequence>MLLPVREQHCISQYLCPKVPSCYSAEWASSLWGPGGSKDVEDSQTSGSIANTSLLSTNHLEPLREIRTENMAQPLYPVVFVGAGNITFGNDNVKWNHSLRVERCLGAALEVVAVVDPSVERVQQVLEQKKSSAAASCYSHASHYTTLNEAAERLKSRGIRPRLIILGAPPQFRGTILPGRNLEQQVIAAFGSEPSIFCEKPVSTALPHKSLPVVDLLHEAGNKISVGYMLRYLQVVQKAKEIIERNNLQVMSIFARYTCAYSKIRKSDWWDKSKQCGPIVEQGTHFCDLMRYLGGDVELDTVFAYALEHYEPAGKLSHMAVDESLIPEDKRIPRATSAIWKFTNGAIGSLTHLVALHDIKYSNEIVVTADGYQLRLTDLYSTPALHVRTPVSEEEITTIVTDDDPFLAEFAALLGLDTTKPLEPAKTNILSSYEDAYKTYELTWKIRTASEKSSDALKQKR</sequence>
<protein>
    <recommendedName>
        <fullName evidence="5">Gfo/Idh/MocA-like oxidoreductase N-terminal domain-containing protein</fullName>
    </recommendedName>
</protein>
<organism evidence="3 4">
    <name type="scientific">Xylaria arbuscula</name>
    <dbReference type="NCBI Taxonomy" id="114810"/>
    <lineage>
        <taxon>Eukaryota</taxon>
        <taxon>Fungi</taxon>
        <taxon>Dikarya</taxon>
        <taxon>Ascomycota</taxon>
        <taxon>Pezizomycotina</taxon>
        <taxon>Sordariomycetes</taxon>
        <taxon>Xylariomycetidae</taxon>
        <taxon>Xylariales</taxon>
        <taxon>Xylariaceae</taxon>
        <taxon>Xylaria</taxon>
    </lineage>
</organism>
<dbReference type="EMBL" id="JANPWZ010003217">
    <property type="protein sequence ID" value="KAJ3553742.1"/>
    <property type="molecule type" value="Genomic_DNA"/>
</dbReference>
<evidence type="ECO:0008006" key="5">
    <source>
        <dbReference type="Google" id="ProtNLM"/>
    </source>
</evidence>
<dbReference type="Proteomes" id="UP001148614">
    <property type="component" value="Unassembled WGS sequence"/>
</dbReference>
<evidence type="ECO:0000259" key="2">
    <source>
        <dbReference type="Pfam" id="PF08635"/>
    </source>
</evidence>
<reference evidence="3" key="1">
    <citation type="submission" date="2022-07" db="EMBL/GenBank/DDBJ databases">
        <title>Genome Sequence of Xylaria arbuscula.</title>
        <authorList>
            <person name="Buettner E."/>
        </authorList>
    </citation>
    <scope>NUCLEOTIDE SEQUENCE</scope>
    <source>
        <strain evidence="3">VT107</strain>
    </source>
</reference>
<dbReference type="InterPro" id="IPR013944">
    <property type="entry name" value="OxRdtase_put_C"/>
</dbReference>
<feature type="domain" description="Gfo/Idh/MocA-like oxidoreductase N-terminal" evidence="1">
    <location>
        <begin position="78"/>
        <end position="228"/>
    </location>
</feature>
<dbReference type="PANTHER" id="PTHR43249:SF1">
    <property type="entry name" value="D-GLUCOSIDE 3-DEHYDROGENASE"/>
    <property type="match status" value="1"/>
</dbReference>
<name>A0A9W8N419_9PEZI</name>